<dbReference type="SUPFAM" id="SSF50249">
    <property type="entry name" value="Nucleic acid-binding proteins"/>
    <property type="match status" value="4"/>
</dbReference>
<evidence type="ECO:0000256" key="3">
    <source>
        <dbReference type="ARBA" id="ARBA00022705"/>
    </source>
</evidence>
<comment type="subcellular location">
    <subcellularLocation>
        <location evidence="1 9">Nucleus</location>
    </subcellularLocation>
</comment>
<dbReference type="Pfam" id="PF16900">
    <property type="entry name" value="REPA_OB_2"/>
    <property type="match status" value="1"/>
</dbReference>
<dbReference type="GO" id="GO:0003697">
    <property type="term" value="F:single-stranded DNA binding"/>
    <property type="evidence" value="ECO:0007669"/>
    <property type="project" value="UniProtKB-ARBA"/>
</dbReference>
<feature type="domain" description="OB" evidence="11">
    <location>
        <begin position="189"/>
        <end position="260"/>
    </location>
</feature>
<dbReference type="Pfam" id="PF08646">
    <property type="entry name" value="Rep_fac-A_C"/>
    <property type="match status" value="1"/>
</dbReference>
<dbReference type="CDD" id="cd04474">
    <property type="entry name" value="RPA1_DBD_A"/>
    <property type="match status" value="1"/>
</dbReference>
<dbReference type="GO" id="GO:0006281">
    <property type="term" value="P:DNA repair"/>
    <property type="evidence" value="ECO:0007669"/>
    <property type="project" value="InterPro"/>
</dbReference>
<feature type="domain" description="Replication factor-A protein 1 N-terminal" evidence="12">
    <location>
        <begin position="23"/>
        <end position="103"/>
    </location>
</feature>
<evidence type="ECO:0000313" key="16">
    <source>
        <dbReference type="Proteomes" id="UP001360560"/>
    </source>
</evidence>
<keyword evidence="7 9" id="KW-0238">DNA-binding</keyword>
<dbReference type="InterPro" id="IPR031657">
    <property type="entry name" value="REPA_OB_2"/>
</dbReference>
<protein>
    <recommendedName>
        <fullName evidence="9">Replication protein A subunit</fullName>
    </recommendedName>
</protein>
<evidence type="ECO:0000259" key="14">
    <source>
        <dbReference type="Pfam" id="PF16900"/>
    </source>
</evidence>
<dbReference type="Proteomes" id="UP001360560">
    <property type="component" value="Unassembled WGS sequence"/>
</dbReference>
<dbReference type="GO" id="GO:0007004">
    <property type="term" value="P:telomere maintenance via telomerase"/>
    <property type="evidence" value="ECO:0007669"/>
    <property type="project" value="UniProtKB-ARBA"/>
</dbReference>
<reference evidence="15 16" key="1">
    <citation type="journal article" date="2023" name="Elife">
        <title>Identification of key yeast species and microbe-microbe interactions impacting larval growth of Drosophila in the wild.</title>
        <authorList>
            <person name="Mure A."/>
            <person name="Sugiura Y."/>
            <person name="Maeda R."/>
            <person name="Honda K."/>
            <person name="Sakurai N."/>
            <person name="Takahashi Y."/>
            <person name="Watada M."/>
            <person name="Katoh T."/>
            <person name="Gotoh A."/>
            <person name="Gotoh Y."/>
            <person name="Taniguchi I."/>
            <person name="Nakamura K."/>
            <person name="Hayashi T."/>
            <person name="Katayama T."/>
            <person name="Uemura T."/>
            <person name="Hattori Y."/>
        </authorList>
    </citation>
    <scope>NUCLEOTIDE SEQUENCE [LARGE SCALE GENOMIC DNA]</scope>
    <source>
        <strain evidence="15 16">SC-9</strain>
    </source>
</reference>
<accession>A0AAV5QWU1</accession>
<feature type="region of interest" description="Disordered" evidence="10">
    <location>
        <begin position="132"/>
        <end position="173"/>
    </location>
</feature>
<dbReference type="CDD" id="cd04476">
    <property type="entry name" value="RPA1_DBD_C"/>
    <property type="match status" value="1"/>
</dbReference>
<gene>
    <name evidence="15" type="ORF">DASC09_062700</name>
</gene>
<keyword evidence="5 9" id="KW-0863">Zinc-finger</keyword>
<name>A0AAV5QWU1_9ASCO</name>
<proteinExistence type="inferred from homology"/>
<dbReference type="FunFam" id="2.40.50.140:FF:000064">
    <property type="entry name" value="Replication protein A subunit"/>
    <property type="match status" value="1"/>
</dbReference>
<feature type="domain" description="Replication protein A OB" evidence="14">
    <location>
        <begin position="297"/>
        <end position="391"/>
    </location>
</feature>
<evidence type="ECO:0000256" key="4">
    <source>
        <dbReference type="ARBA" id="ARBA00022723"/>
    </source>
</evidence>
<dbReference type="Pfam" id="PF01336">
    <property type="entry name" value="tRNA_anti-codon"/>
    <property type="match status" value="1"/>
</dbReference>
<dbReference type="GO" id="GO:0008270">
    <property type="term" value="F:zinc ion binding"/>
    <property type="evidence" value="ECO:0007669"/>
    <property type="project" value="UniProtKB-KW"/>
</dbReference>
<dbReference type="InterPro" id="IPR004591">
    <property type="entry name" value="Rfa1"/>
</dbReference>
<feature type="domain" description="Replication factor A C-terminal" evidence="13">
    <location>
        <begin position="453"/>
        <end position="601"/>
    </location>
</feature>
<evidence type="ECO:0000256" key="2">
    <source>
        <dbReference type="ARBA" id="ARBA00005690"/>
    </source>
</evidence>
<evidence type="ECO:0000259" key="13">
    <source>
        <dbReference type="Pfam" id="PF08646"/>
    </source>
</evidence>
<evidence type="ECO:0000259" key="11">
    <source>
        <dbReference type="Pfam" id="PF01336"/>
    </source>
</evidence>
<keyword evidence="16" id="KW-1185">Reference proteome</keyword>
<evidence type="ECO:0000256" key="10">
    <source>
        <dbReference type="SAM" id="MobiDB-lite"/>
    </source>
</evidence>
<comment type="similarity">
    <text evidence="2 9">Belongs to the replication factor A protein 1 family.</text>
</comment>
<keyword evidence="3 9" id="KW-0235">DNA replication</keyword>
<dbReference type="GO" id="GO:0006260">
    <property type="term" value="P:DNA replication"/>
    <property type="evidence" value="ECO:0007669"/>
    <property type="project" value="UniProtKB-KW"/>
</dbReference>
<dbReference type="FunFam" id="2.40.50.140:FF:000090">
    <property type="entry name" value="Replication protein A subunit"/>
    <property type="match status" value="1"/>
</dbReference>
<keyword evidence="6 9" id="KW-0862">Zinc</keyword>
<dbReference type="CDD" id="cd04475">
    <property type="entry name" value="RPA1_DBD_B"/>
    <property type="match status" value="1"/>
</dbReference>
<dbReference type="InterPro" id="IPR013955">
    <property type="entry name" value="Rep_factor-A_C"/>
</dbReference>
<comment type="subunit">
    <text evidence="9">Component of the heterotrimeric canonical replication protein A complex (RPA).</text>
</comment>
<evidence type="ECO:0000256" key="9">
    <source>
        <dbReference type="RuleBase" id="RU364130"/>
    </source>
</evidence>
<evidence type="ECO:0000313" key="15">
    <source>
        <dbReference type="EMBL" id="GMM38931.1"/>
    </source>
</evidence>
<organism evidence="15 16">
    <name type="scientific">Saccharomycopsis crataegensis</name>
    <dbReference type="NCBI Taxonomy" id="43959"/>
    <lineage>
        <taxon>Eukaryota</taxon>
        <taxon>Fungi</taxon>
        <taxon>Dikarya</taxon>
        <taxon>Ascomycota</taxon>
        <taxon>Saccharomycotina</taxon>
        <taxon>Saccharomycetes</taxon>
        <taxon>Saccharomycopsidaceae</taxon>
        <taxon>Saccharomycopsis</taxon>
    </lineage>
</organism>
<dbReference type="PANTHER" id="PTHR47165">
    <property type="entry name" value="OS03G0429900 PROTEIN"/>
    <property type="match status" value="1"/>
</dbReference>
<evidence type="ECO:0000256" key="7">
    <source>
        <dbReference type="ARBA" id="ARBA00023125"/>
    </source>
</evidence>
<dbReference type="EMBL" id="BTFZ01000020">
    <property type="protein sequence ID" value="GMM38931.1"/>
    <property type="molecule type" value="Genomic_DNA"/>
</dbReference>
<dbReference type="InterPro" id="IPR004365">
    <property type="entry name" value="NA-bd_OB_tRNA"/>
</dbReference>
<dbReference type="Gene3D" id="2.40.50.140">
    <property type="entry name" value="Nucleic acid-binding proteins"/>
    <property type="match status" value="4"/>
</dbReference>
<feature type="compositionally biased region" description="Low complexity" evidence="10">
    <location>
        <begin position="134"/>
        <end position="149"/>
    </location>
</feature>
<dbReference type="GO" id="GO:0005662">
    <property type="term" value="C:DNA replication factor A complex"/>
    <property type="evidence" value="ECO:0007669"/>
    <property type="project" value="UniProtKB-ARBA"/>
</dbReference>
<dbReference type="InterPro" id="IPR007199">
    <property type="entry name" value="Rep_factor-A_N"/>
</dbReference>
<dbReference type="AlphaFoldDB" id="A0AAV5QWU1"/>
<dbReference type="Pfam" id="PF04057">
    <property type="entry name" value="Rep-A_N"/>
    <property type="match status" value="1"/>
</dbReference>
<keyword evidence="8 9" id="KW-0539">Nucleus</keyword>
<dbReference type="GeneID" id="90076919"/>
<dbReference type="InterPro" id="IPR047192">
    <property type="entry name" value="Euk_RPA1_DBD_C"/>
</dbReference>
<dbReference type="PANTHER" id="PTHR47165:SF4">
    <property type="entry name" value="OS03G0429900 PROTEIN"/>
    <property type="match status" value="1"/>
</dbReference>
<dbReference type="NCBIfam" id="TIGR00617">
    <property type="entry name" value="rpa1"/>
    <property type="match status" value="1"/>
</dbReference>
<evidence type="ECO:0000256" key="6">
    <source>
        <dbReference type="ARBA" id="ARBA00022833"/>
    </source>
</evidence>
<comment type="function">
    <text evidence="9">As part of the replication protein A (RPA/RP-A), a single-stranded DNA-binding heterotrimeric complex, may play an essential role in DNA replication, recombination and repair. Binds and stabilizes single-stranded DNA intermediates, preventing complementary DNA reannealing and recruiting different proteins involved in DNA metabolism.</text>
</comment>
<dbReference type="FunFam" id="2.40.50.140:FF:000041">
    <property type="entry name" value="Replication protein A subunit"/>
    <property type="match status" value="1"/>
</dbReference>
<evidence type="ECO:0000256" key="1">
    <source>
        <dbReference type="ARBA" id="ARBA00004123"/>
    </source>
</evidence>
<comment type="caution">
    <text evidence="15">The sequence shown here is derived from an EMBL/GenBank/DDBJ whole genome shotgun (WGS) entry which is preliminary data.</text>
</comment>
<feature type="compositionally biased region" description="Basic and acidic residues" evidence="10">
    <location>
        <begin position="158"/>
        <end position="172"/>
    </location>
</feature>
<keyword evidence="4 9" id="KW-0479">Metal-binding</keyword>
<dbReference type="GO" id="GO:0006310">
    <property type="term" value="P:DNA recombination"/>
    <property type="evidence" value="ECO:0007669"/>
    <property type="project" value="InterPro"/>
</dbReference>
<evidence type="ECO:0000259" key="12">
    <source>
        <dbReference type="Pfam" id="PF04057"/>
    </source>
</evidence>
<evidence type="ECO:0000256" key="8">
    <source>
        <dbReference type="ARBA" id="ARBA00023242"/>
    </source>
</evidence>
<dbReference type="InterPro" id="IPR012340">
    <property type="entry name" value="NA-bd_OB-fold"/>
</dbReference>
<sequence length="611" mass="68125">MSEFGVIPGILKEVFCGRSYPDSLALQITNLKNIGNEHTQRFRYILTDGEYSCHGICKASDGFNFDGVQKSSIIKIAPYGIELMGSGEKTKHVIIIGGFQVLESAHARIGMNKTTTMDEYFKLHPTESSLLGNASNAQSHASAAAAKSASPPPIPAATRHDTKPVKTRKAPERPNLFAIDQLSPYQNLWTIKARVSYKSPMRTWSNQKGEGKLFNVNFLDETNEIKATAFNDQADQLFDVLQEGKVFYVSKARINPARTQFSTLKHPYELSLDRDSVIEECLDDSDVPKLTYNFVPLSKVEDLEVNSVIDVVGVLREVNPAFQITSKSTGRPYDRRDVVLVDQSQFSITLGLWNKMALDFALPVNSVVAVKGARVQDFGGRSLSLTQSGTISGSPDVPEAFALKGWYDTKGQEENFKSLKQDVGSTKGNVTNDRKTIKDVQDEGLGTHEKPDYFNLKATINFIKSENFSYPACSSTGCNRKVIEQPDGTWRCEKCDVNHPQPNHRYILSCSILDHTGQIWVTLFDESAKVLLGCDANELHKIREQDAIGDSNKFQEVFEAINMKEFNFRISAREDNYNGVSRIRYQVQNIGHLDFNSECDALVDALGKLLN</sequence>
<dbReference type="RefSeq" id="XP_064855926.1">
    <property type="nucleotide sequence ID" value="XM_064999854.1"/>
</dbReference>
<evidence type="ECO:0000256" key="5">
    <source>
        <dbReference type="ARBA" id="ARBA00022771"/>
    </source>
</evidence>
<dbReference type="GO" id="GO:0000781">
    <property type="term" value="C:chromosome, telomeric region"/>
    <property type="evidence" value="ECO:0007669"/>
    <property type="project" value="UniProtKB-ARBA"/>
</dbReference>